<feature type="domain" description="RNase H type-1" evidence="1">
    <location>
        <begin position="8"/>
        <end position="70"/>
    </location>
</feature>
<gene>
    <name evidence="2" type="ORF">L195_g022573</name>
</gene>
<dbReference type="PANTHER" id="PTHR47723:SF19">
    <property type="entry name" value="POLYNUCLEOTIDYL TRANSFERASE, RIBONUCLEASE H-LIKE SUPERFAMILY PROTEIN"/>
    <property type="match status" value="1"/>
</dbReference>
<dbReference type="AlphaFoldDB" id="A0A2K3N8E8"/>
<proteinExistence type="predicted"/>
<evidence type="ECO:0000259" key="1">
    <source>
        <dbReference type="Pfam" id="PF13456"/>
    </source>
</evidence>
<dbReference type="InterPro" id="IPR002156">
    <property type="entry name" value="RNaseH_domain"/>
</dbReference>
<dbReference type="Proteomes" id="UP000236291">
    <property type="component" value="Unassembled WGS sequence"/>
</dbReference>
<dbReference type="CDD" id="cd06222">
    <property type="entry name" value="RNase_H_like"/>
    <property type="match status" value="1"/>
</dbReference>
<dbReference type="PANTHER" id="PTHR47723">
    <property type="entry name" value="OS05G0353850 PROTEIN"/>
    <property type="match status" value="1"/>
</dbReference>
<dbReference type="InterPro" id="IPR044730">
    <property type="entry name" value="RNase_H-like_dom_plant"/>
</dbReference>
<organism evidence="2 3">
    <name type="scientific">Trifolium pratense</name>
    <name type="common">Red clover</name>
    <dbReference type="NCBI Taxonomy" id="57577"/>
    <lineage>
        <taxon>Eukaryota</taxon>
        <taxon>Viridiplantae</taxon>
        <taxon>Streptophyta</taxon>
        <taxon>Embryophyta</taxon>
        <taxon>Tracheophyta</taxon>
        <taxon>Spermatophyta</taxon>
        <taxon>Magnoliopsida</taxon>
        <taxon>eudicotyledons</taxon>
        <taxon>Gunneridae</taxon>
        <taxon>Pentapetalae</taxon>
        <taxon>rosids</taxon>
        <taxon>fabids</taxon>
        <taxon>Fabales</taxon>
        <taxon>Fabaceae</taxon>
        <taxon>Papilionoideae</taxon>
        <taxon>50 kb inversion clade</taxon>
        <taxon>NPAAA clade</taxon>
        <taxon>Hologalegina</taxon>
        <taxon>IRL clade</taxon>
        <taxon>Trifolieae</taxon>
        <taxon>Trifolium</taxon>
    </lineage>
</organism>
<reference evidence="2 3" key="2">
    <citation type="journal article" date="2017" name="Front. Plant Sci.">
        <title>Gene Classification and Mining of Molecular Markers Useful in Red Clover (Trifolium pratense) Breeding.</title>
        <authorList>
            <person name="Istvanek J."/>
            <person name="Dluhosova J."/>
            <person name="Dluhos P."/>
            <person name="Patkova L."/>
            <person name="Nedelnik J."/>
            <person name="Repkova J."/>
        </authorList>
    </citation>
    <scope>NUCLEOTIDE SEQUENCE [LARGE SCALE GENOMIC DNA]</scope>
    <source>
        <strain evidence="3">cv. Tatra</strain>
        <tissue evidence="2">Young leaves</tissue>
    </source>
</reference>
<comment type="caution">
    <text evidence="2">The sequence shown here is derived from an EMBL/GenBank/DDBJ whole genome shotgun (WGS) entry which is preliminary data.</text>
</comment>
<dbReference type="InterPro" id="IPR053151">
    <property type="entry name" value="RNase_H-like"/>
</dbReference>
<dbReference type="GO" id="GO:0003676">
    <property type="term" value="F:nucleic acid binding"/>
    <property type="evidence" value="ECO:0007669"/>
    <property type="project" value="InterPro"/>
</dbReference>
<dbReference type="Pfam" id="PF13456">
    <property type="entry name" value="RVT_3"/>
    <property type="match status" value="1"/>
</dbReference>
<dbReference type="GO" id="GO:0004523">
    <property type="term" value="F:RNA-DNA hybrid ribonuclease activity"/>
    <property type="evidence" value="ECO:0007669"/>
    <property type="project" value="InterPro"/>
</dbReference>
<sequence>MQGVVGCDGVVRDNSGEWLEGYGRGLGDCSIIIAGLWEVLEGMRLAWRLGFRHELISDSLSVVKRLGSEECVIPEDISHR</sequence>
<name>A0A2K3N8E8_TRIPR</name>
<protein>
    <recommendedName>
        <fullName evidence="1">RNase H type-1 domain-containing protein</fullName>
    </recommendedName>
</protein>
<dbReference type="EMBL" id="ASHM01017614">
    <property type="protein sequence ID" value="PNX99308.1"/>
    <property type="molecule type" value="Genomic_DNA"/>
</dbReference>
<accession>A0A2K3N8E8</accession>
<reference evidence="2 3" key="1">
    <citation type="journal article" date="2014" name="Am. J. Bot.">
        <title>Genome assembly and annotation for red clover (Trifolium pratense; Fabaceae).</title>
        <authorList>
            <person name="Istvanek J."/>
            <person name="Jaros M."/>
            <person name="Krenek A."/>
            <person name="Repkova J."/>
        </authorList>
    </citation>
    <scope>NUCLEOTIDE SEQUENCE [LARGE SCALE GENOMIC DNA]</scope>
    <source>
        <strain evidence="3">cv. Tatra</strain>
        <tissue evidence="2">Young leaves</tissue>
    </source>
</reference>
<evidence type="ECO:0000313" key="2">
    <source>
        <dbReference type="EMBL" id="PNX99308.1"/>
    </source>
</evidence>
<evidence type="ECO:0000313" key="3">
    <source>
        <dbReference type="Proteomes" id="UP000236291"/>
    </source>
</evidence>